<sequence length="387" mass="45659">LKRYLFLDNIECMFLAIVLLWASALPRQSHALEDGRIPSIVVWTPDLAHIWNDHILFSRRLQDETCPKQCKVLPRSEMKNELDHDALIFNSREIEYSDLPKSRNSDQLYFLFTLEPPWLRWHWTSYLGRFPPHFFNGTIGYSKLNNYTFDYDRVSGELELTRELVRNKTNSVLAVVSNCHSISGREELTNELRDQINITLRGYCYGSQISGDELSTLIKTHRFTLALENALCSEYVTEKAFRYKELIVPIVRNRRTIEDLIPSDAFIAIDDFESIGKLKEHLEKMQANDEEYMKYFAWLDRTEDREIKRREICKLCVDLHERPQLRHSSLAQAAFPDDGMCTEAQSNWKSTLFLISVVFLVILLIQIRRRLFHLPHARYQYLKPIYD</sequence>
<evidence type="ECO:0000256" key="11">
    <source>
        <dbReference type="ARBA" id="ARBA00023180"/>
    </source>
</evidence>
<accession>A0AAN5D2E5</accession>
<feature type="domain" description="Fucosyltransferase C-terminal" evidence="14">
    <location>
        <begin position="166"/>
        <end position="326"/>
    </location>
</feature>
<evidence type="ECO:0000313" key="16">
    <source>
        <dbReference type="EMBL" id="GMR54830.1"/>
    </source>
</evidence>
<dbReference type="PANTHER" id="PTHR48438">
    <property type="entry name" value="ALPHA-(1,3)-FUCOSYLTRANSFERASE C-RELATED"/>
    <property type="match status" value="1"/>
</dbReference>
<comment type="caution">
    <text evidence="16">The sequence shown here is derived from an EMBL/GenBank/DDBJ whole genome shotgun (WGS) entry which is preliminary data.</text>
</comment>
<feature type="signal peptide" evidence="13">
    <location>
        <begin position="1"/>
        <end position="31"/>
    </location>
</feature>
<dbReference type="EC" id="2.4.1.-" evidence="12"/>
<protein>
    <recommendedName>
        <fullName evidence="12">Fucosyltransferase</fullName>
        <ecNumber evidence="12">2.4.1.-</ecNumber>
    </recommendedName>
</protein>
<dbReference type="PANTHER" id="PTHR48438:SF1">
    <property type="entry name" value="ALPHA-(1,3)-FUCOSYLTRANSFERASE C-RELATED"/>
    <property type="match status" value="1"/>
</dbReference>
<gene>
    <name evidence="16" type="ORF">PMAYCL1PPCAC_25025</name>
</gene>
<dbReference type="Gene3D" id="3.40.50.11660">
    <property type="entry name" value="Glycosyl transferase family 10, C-terminal domain"/>
    <property type="match status" value="1"/>
</dbReference>
<evidence type="ECO:0000256" key="4">
    <source>
        <dbReference type="ARBA" id="ARBA00022676"/>
    </source>
</evidence>
<dbReference type="GO" id="GO:0032580">
    <property type="term" value="C:Golgi cisterna membrane"/>
    <property type="evidence" value="ECO:0007669"/>
    <property type="project" value="UniProtKB-SubCell"/>
</dbReference>
<keyword evidence="9 12" id="KW-0333">Golgi apparatus</keyword>
<comment type="pathway">
    <text evidence="2">Protein modification; protein glycosylation.</text>
</comment>
<keyword evidence="17" id="KW-1185">Reference proteome</keyword>
<keyword evidence="7" id="KW-0735">Signal-anchor</keyword>
<evidence type="ECO:0000256" key="10">
    <source>
        <dbReference type="ARBA" id="ARBA00023136"/>
    </source>
</evidence>
<keyword evidence="11" id="KW-0325">Glycoprotein</keyword>
<keyword evidence="5 12" id="KW-0808">Transferase</keyword>
<organism evidence="16 17">
    <name type="scientific">Pristionchus mayeri</name>
    <dbReference type="NCBI Taxonomy" id="1317129"/>
    <lineage>
        <taxon>Eukaryota</taxon>
        <taxon>Metazoa</taxon>
        <taxon>Ecdysozoa</taxon>
        <taxon>Nematoda</taxon>
        <taxon>Chromadorea</taxon>
        <taxon>Rhabditida</taxon>
        <taxon>Rhabditina</taxon>
        <taxon>Diplogasteromorpha</taxon>
        <taxon>Diplogasteroidea</taxon>
        <taxon>Neodiplogasteridae</taxon>
        <taxon>Pristionchus</taxon>
    </lineage>
</organism>
<dbReference type="InterPro" id="IPR055270">
    <property type="entry name" value="Glyco_tran_10_C"/>
</dbReference>
<proteinExistence type="inferred from homology"/>
<keyword evidence="6 12" id="KW-0812">Transmembrane</keyword>
<dbReference type="EMBL" id="BTRK01000005">
    <property type="protein sequence ID" value="GMR54830.1"/>
    <property type="molecule type" value="Genomic_DNA"/>
</dbReference>
<dbReference type="Proteomes" id="UP001328107">
    <property type="component" value="Unassembled WGS sequence"/>
</dbReference>
<evidence type="ECO:0000256" key="9">
    <source>
        <dbReference type="ARBA" id="ARBA00023034"/>
    </source>
</evidence>
<dbReference type="Pfam" id="PF00852">
    <property type="entry name" value="Glyco_transf_10"/>
    <property type="match status" value="1"/>
</dbReference>
<feature type="domain" description="Fucosyltransferase N-terminal" evidence="15">
    <location>
        <begin position="40"/>
        <end position="144"/>
    </location>
</feature>
<keyword evidence="13" id="KW-0732">Signal</keyword>
<dbReference type="AlphaFoldDB" id="A0AAN5D2E5"/>
<evidence type="ECO:0000259" key="14">
    <source>
        <dbReference type="Pfam" id="PF00852"/>
    </source>
</evidence>
<evidence type="ECO:0000256" key="7">
    <source>
        <dbReference type="ARBA" id="ARBA00022968"/>
    </source>
</evidence>
<evidence type="ECO:0000256" key="2">
    <source>
        <dbReference type="ARBA" id="ARBA00004922"/>
    </source>
</evidence>
<evidence type="ECO:0000256" key="6">
    <source>
        <dbReference type="ARBA" id="ARBA00022692"/>
    </source>
</evidence>
<evidence type="ECO:0000256" key="5">
    <source>
        <dbReference type="ARBA" id="ARBA00022679"/>
    </source>
</evidence>
<feature type="transmembrane region" description="Helical" evidence="12">
    <location>
        <begin position="348"/>
        <end position="367"/>
    </location>
</feature>
<comment type="subcellular location">
    <subcellularLocation>
        <location evidence="1 12">Golgi apparatus</location>
        <location evidence="1 12">Golgi stack membrane</location>
        <topology evidence="1 12">Single-pass type II membrane protein</topology>
    </subcellularLocation>
</comment>
<feature type="non-terminal residue" evidence="16">
    <location>
        <position position="1"/>
    </location>
</feature>
<evidence type="ECO:0000313" key="17">
    <source>
        <dbReference type="Proteomes" id="UP001328107"/>
    </source>
</evidence>
<dbReference type="InterPro" id="IPR031481">
    <property type="entry name" value="Glyco_tran_10_N"/>
</dbReference>
<evidence type="ECO:0000256" key="8">
    <source>
        <dbReference type="ARBA" id="ARBA00022989"/>
    </source>
</evidence>
<keyword evidence="8 12" id="KW-1133">Transmembrane helix</keyword>
<evidence type="ECO:0000256" key="13">
    <source>
        <dbReference type="SAM" id="SignalP"/>
    </source>
</evidence>
<feature type="chain" id="PRO_5042840628" description="Fucosyltransferase" evidence="13">
    <location>
        <begin position="32"/>
        <end position="387"/>
    </location>
</feature>
<keyword evidence="4 12" id="KW-0328">Glycosyltransferase</keyword>
<reference evidence="17" key="1">
    <citation type="submission" date="2022-10" db="EMBL/GenBank/DDBJ databases">
        <title>Genome assembly of Pristionchus species.</title>
        <authorList>
            <person name="Yoshida K."/>
            <person name="Sommer R.J."/>
        </authorList>
    </citation>
    <scope>NUCLEOTIDE SEQUENCE [LARGE SCALE GENOMIC DNA]</scope>
    <source>
        <strain evidence="17">RS5460</strain>
    </source>
</reference>
<evidence type="ECO:0000259" key="15">
    <source>
        <dbReference type="Pfam" id="PF17039"/>
    </source>
</evidence>
<comment type="similarity">
    <text evidence="3 12">Belongs to the glycosyltransferase 10 family.</text>
</comment>
<dbReference type="InterPro" id="IPR001503">
    <property type="entry name" value="Glyco_trans_10"/>
</dbReference>
<keyword evidence="10 12" id="KW-0472">Membrane</keyword>
<dbReference type="SUPFAM" id="SSF53756">
    <property type="entry name" value="UDP-Glycosyltransferase/glycogen phosphorylase"/>
    <property type="match status" value="1"/>
</dbReference>
<evidence type="ECO:0000256" key="12">
    <source>
        <dbReference type="RuleBase" id="RU003832"/>
    </source>
</evidence>
<evidence type="ECO:0000256" key="3">
    <source>
        <dbReference type="ARBA" id="ARBA00008919"/>
    </source>
</evidence>
<evidence type="ECO:0000256" key="1">
    <source>
        <dbReference type="ARBA" id="ARBA00004447"/>
    </source>
</evidence>
<dbReference type="InterPro" id="IPR038577">
    <property type="entry name" value="GT10-like_C_sf"/>
</dbReference>
<dbReference type="GO" id="GO:0008417">
    <property type="term" value="F:fucosyltransferase activity"/>
    <property type="evidence" value="ECO:0007669"/>
    <property type="project" value="InterPro"/>
</dbReference>
<dbReference type="Pfam" id="PF17039">
    <property type="entry name" value="Glyco_tran_10_N"/>
    <property type="match status" value="1"/>
</dbReference>
<name>A0AAN5D2E5_9BILA</name>